<organism evidence="2">
    <name type="scientific">Myoviridae sp. ctx322</name>
    <dbReference type="NCBI Taxonomy" id="2826711"/>
    <lineage>
        <taxon>Viruses</taxon>
        <taxon>Duplodnaviria</taxon>
        <taxon>Heunggongvirae</taxon>
        <taxon>Uroviricota</taxon>
        <taxon>Caudoviricetes</taxon>
    </lineage>
</organism>
<name>A0A8S5NBW0_9CAUD</name>
<accession>A0A8S5NBW0</accession>
<feature type="region of interest" description="Disordered" evidence="1">
    <location>
        <begin position="101"/>
        <end position="135"/>
    </location>
</feature>
<evidence type="ECO:0000313" key="2">
    <source>
        <dbReference type="EMBL" id="DAD91563.1"/>
    </source>
</evidence>
<reference evidence="2" key="1">
    <citation type="journal article" date="2021" name="Proc. Natl. Acad. Sci. U.S.A.">
        <title>A Catalog of Tens of Thousands of Viruses from Human Metagenomes Reveals Hidden Associations with Chronic Diseases.</title>
        <authorList>
            <person name="Tisza M.J."/>
            <person name="Buck C.B."/>
        </authorList>
    </citation>
    <scope>NUCLEOTIDE SEQUENCE</scope>
    <source>
        <strain evidence="2">Ctx322</strain>
    </source>
</reference>
<proteinExistence type="predicted"/>
<dbReference type="EMBL" id="BK015115">
    <property type="protein sequence ID" value="DAD91563.1"/>
    <property type="molecule type" value="Genomic_DNA"/>
</dbReference>
<sequence>MATIVNKGISTGFQVLTDLESGKWDEQIFQGTPNINSTTQVQTGILNKGWRARILMNRTKSPMPKVSEDSGKGSNRRNLHYAYTDSLSIAQQLEYPVDYHKDRRSPQVSSQQPKHKAQDSSRSNPPVLDITPKPQDPFRRDIAIELKARQSIILVNTQAVPYQAITLQNRPDEISINPQSNWVSVKSMGRNDPFMVYTGAETSIQLELSWYVNDPQNLEEVVNKCRLLESWTKANGYAQSPPVINILWGTSGLFDNQGFVLVSAPYRLTHFQAAARKNIGVTDKNLLPSCATQTLTFKKISSKNDTWEDMIPSTKLAKTKGIHLDEIPTKEIQ</sequence>
<feature type="region of interest" description="Disordered" evidence="1">
    <location>
        <begin position="57"/>
        <end position="77"/>
    </location>
</feature>
<evidence type="ECO:0000256" key="1">
    <source>
        <dbReference type="SAM" id="MobiDB-lite"/>
    </source>
</evidence>
<protein>
    <submittedName>
        <fullName evidence="2">Pvc1, Pvc9, Pvc11, Pvc12, Pvc4, Photorhabdus asymbiotica, PVC, contractile.5A</fullName>
    </submittedName>
</protein>